<reference evidence="1" key="2">
    <citation type="journal article" date="2015" name="Data Brief">
        <title>Shoot transcriptome of the giant reed, Arundo donax.</title>
        <authorList>
            <person name="Barrero R.A."/>
            <person name="Guerrero F.D."/>
            <person name="Moolhuijzen P."/>
            <person name="Goolsby J.A."/>
            <person name="Tidwell J."/>
            <person name="Bellgard S.E."/>
            <person name="Bellgard M.I."/>
        </authorList>
    </citation>
    <scope>NUCLEOTIDE SEQUENCE</scope>
    <source>
        <tissue evidence="1">Shoot tissue taken approximately 20 cm above the soil surface</tissue>
    </source>
</reference>
<organism evidence="1">
    <name type="scientific">Arundo donax</name>
    <name type="common">Giant reed</name>
    <name type="synonym">Donax arundinaceus</name>
    <dbReference type="NCBI Taxonomy" id="35708"/>
    <lineage>
        <taxon>Eukaryota</taxon>
        <taxon>Viridiplantae</taxon>
        <taxon>Streptophyta</taxon>
        <taxon>Embryophyta</taxon>
        <taxon>Tracheophyta</taxon>
        <taxon>Spermatophyta</taxon>
        <taxon>Magnoliopsida</taxon>
        <taxon>Liliopsida</taxon>
        <taxon>Poales</taxon>
        <taxon>Poaceae</taxon>
        <taxon>PACMAD clade</taxon>
        <taxon>Arundinoideae</taxon>
        <taxon>Arundineae</taxon>
        <taxon>Arundo</taxon>
    </lineage>
</organism>
<dbReference type="AlphaFoldDB" id="A0A0A8Z6J6"/>
<dbReference type="EMBL" id="GBRH01267428">
    <property type="protein sequence ID" value="JAD30467.1"/>
    <property type="molecule type" value="Transcribed_RNA"/>
</dbReference>
<protein>
    <submittedName>
        <fullName evidence="1">Uncharacterized protein</fullName>
    </submittedName>
</protein>
<reference evidence="1" key="1">
    <citation type="submission" date="2014-09" db="EMBL/GenBank/DDBJ databases">
        <authorList>
            <person name="Magalhaes I.L.F."/>
            <person name="Oliveira U."/>
            <person name="Santos F.R."/>
            <person name="Vidigal T.H.D.A."/>
            <person name="Brescovit A.D."/>
            <person name="Santos A.J."/>
        </authorList>
    </citation>
    <scope>NUCLEOTIDE SEQUENCE</scope>
    <source>
        <tissue evidence="1">Shoot tissue taken approximately 20 cm above the soil surface</tissue>
    </source>
</reference>
<proteinExistence type="predicted"/>
<sequence>MVPDLLHEETSVEKARDIHLSDKLSKGRSMGDLLSYQRLLSTYIIAEDCLPSEVMKRIKYALRFCIPKKCVYIFHVPVRGKIVYDEELKQICLSGGA</sequence>
<name>A0A0A8Z6J6_ARUDO</name>
<accession>A0A0A8Z6J6</accession>
<evidence type="ECO:0000313" key="1">
    <source>
        <dbReference type="EMBL" id="JAD30467.1"/>
    </source>
</evidence>